<dbReference type="RefSeq" id="WP_377062900.1">
    <property type="nucleotide sequence ID" value="NZ_JBHSJJ010000003.1"/>
</dbReference>
<keyword evidence="3" id="KW-0479">Metal-binding</keyword>
<dbReference type="InterPro" id="IPR058240">
    <property type="entry name" value="rSAM_sf"/>
</dbReference>
<sequence>MSTNKGNTSANKAAIAKPVYDITPFTLLDFPDKTACILWFAGCNMRCVYCYNPDIVRGKGNLLLSDVLRFIHSRKNLLDGVVLSGGECTLHREIFWLSHKIKSLNMSVKIDTNGSRPGILKTLIKEKLVDYIALDFKALPGSFEAITHSQLFATFEETLKLLLGEGVPFEVRTTVHSGLMSKAHISAMVQFLESRGYYGHYYLQHFVGDSDTLEKLPASSKNKLSGNYSTEKIDVVWRN</sequence>
<keyword evidence="5" id="KW-0411">Iron-sulfur</keyword>
<evidence type="ECO:0000313" key="7">
    <source>
        <dbReference type="EMBL" id="MFC4871438.1"/>
    </source>
</evidence>
<comment type="cofactor">
    <cofactor evidence="1">
        <name>[4Fe-4S] cluster</name>
        <dbReference type="ChEBI" id="CHEBI:49883"/>
    </cofactor>
</comment>
<dbReference type="InterPro" id="IPR012840">
    <property type="entry name" value="NrdG2"/>
</dbReference>
<dbReference type="InterPro" id="IPR013785">
    <property type="entry name" value="Aldolase_TIM"/>
</dbReference>
<comment type="caution">
    <text evidence="7">The sequence shown here is derived from an EMBL/GenBank/DDBJ whole genome shotgun (WGS) entry which is preliminary data.</text>
</comment>
<keyword evidence="4" id="KW-0408">Iron</keyword>
<evidence type="ECO:0000256" key="4">
    <source>
        <dbReference type="ARBA" id="ARBA00023004"/>
    </source>
</evidence>
<dbReference type="EMBL" id="JBHSJJ010000003">
    <property type="protein sequence ID" value="MFC4871438.1"/>
    <property type="molecule type" value="Genomic_DNA"/>
</dbReference>
<gene>
    <name evidence="7" type="ORF">ACFPFU_07055</name>
</gene>
<evidence type="ECO:0000256" key="3">
    <source>
        <dbReference type="ARBA" id="ARBA00022723"/>
    </source>
</evidence>
<dbReference type="SFLD" id="SFLDS00029">
    <property type="entry name" value="Radical_SAM"/>
    <property type="match status" value="1"/>
</dbReference>
<dbReference type="Proteomes" id="UP001595818">
    <property type="component" value="Unassembled WGS sequence"/>
</dbReference>
<dbReference type="SFLD" id="SFLDG01094">
    <property type="entry name" value="Uncharacterised_Radical_SAM_Su"/>
    <property type="match status" value="1"/>
</dbReference>
<dbReference type="InterPro" id="IPR050377">
    <property type="entry name" value="Radical_SAM_PqqE_MftC-like"/>
</dbReference>
<protein>
    <submittedName>
        <fullName evidence="7">Anaerobic ribonucleoside-triphosphate reductase activating protein</fullName>
    </submittedName>
</protein>
<dbReference type="PROSITE" id="PS51918">
    <property type="entry name" value="RADICAL_SAM"/>
    <property type="match status" value="1"/>
</dbReference>
<evidence type="ECO:0000256" key="1">
    <source>
        <dbReference type="ARBA" id="ARBA00001966"/>
    </source>
</evidence>
<dbReference type="Pfam" id="PF04055">
    <property type="entry name" value="Radical_SAM"/>
    <property type="match status" value="1"/>
</dbReference>
<dbReference type="NCBIfam" id="TIGR02495">
    <property type="entry name" value="NrdG2"/>
    <property type="match status" value="1"/>
</dbReference>
<dbReference type="CDD" id="cd01335">
    <property type="entry name" value="Radical_SAM"/>
    <property type="match status" value="1"/>
</dbReference>
<accession>A0ABV9SYK0</accession>
<dbReference type="PANTHER" id="PTHR11228:SF27">
    <property type="entry name" value="GLYCYL-RADICAL ENZYME ACTIVATING ENZYME MJ1227-RELATED"/>
    <property type="match status" value="1"/>
</dbReference>
<keyword evidence="8" id="KW-1185">Reference proteome</keyword>
<proteinExistence type="predicted"/>
<dbReference type="PANTHER" id="PTHR11228">
    <property type="entry name" value="RADICAL SAM DOMAIN PROTEIN"/>
    <property type="match status" value="1"/>
</dbReference>
<dbReference type="InterPro" id="IPR007197">
    <property type="entry name" value="rSAM"/>
</dbReference>
<dbReference type="SUPFAM" id="SSF102114">
    <property type="entry name" value="Radical SAM enzymes"/>
    <property type="match status" value="1"/>
</dbReference>
<dbReference type="SFLD" id="SFLDG01067">
    <property type="entry name" value="SPASM/twitch_domain_containing"/>
    <property type="match status" value="1"/>
</dbReference>
<evidence type="ECO:0000256" key="5">
    <source>
        <dbReference type="ARBA" id="ARBA00023014"/>
    </source>
</evidence>
<evidence type="ECO:0000256" key="2">
    <source>
        <dbReference type="ARBA" id="ARBA00022691"/>
    </source>
</evidence>
<name>A0ABV9SYK0_9BACT</name>
<evidence type="ECO:0000313" key="8">
    <source>
        <dbReference type="Proteomes" id="UP001595818"/>
    </source>
</evidence>
<keyword evidence="2" id="KW-0949">S-adenosyl-L-methionine</keyword>
<feature type="domain" description="Radical SAM core" evidence="6">
    <location>
        <begin position="29"/>
        <end position="239"/>
    </location>
</feature>
<reference evidence="8" key="1">
    <citation type="journal article" date="2019" name="Int. J. Syst. Evol. Microbiol.">
        <title>The Global Catalogue of Microorganisms (GCM) 10K type strain sequencing project: providing services to taxonomists for standard genome sequencing and annotation.</title>
        <authorList>
            <consortium name="The Broad Institute Genomics Platform"/>
            <consortium name="The Broad Institute Genome Sequencing Center for Infectious Disease"/>
            <person name="Wu L."/>
            <person name="Ma J."/>
        </authorList>
    </citation>
    <scope>NUCLEOTIDE SEQUENCE [LARGE SCALE GENOMIC DNA]</scope>
    <source>
        <strain evidence="8">CGMCC 4.7466</strain>
    </source>
</reference>
<evidence type="ECO:0000259" key="6">
    <source>
        <dbReference type="PROSITE" id="PS51918"/>
    </source>
</evidence>
<dbReference type="Gene3D" id="3.20.20.70">
    <property type="entry name" value="Aldolase class I"/>
    <property type="match status" value="1"/>
</dbReference>
<organism evidence="7 8">
    <name type="scientific">Negadavirga shengliensis</name>
    <dbReference type="NCBI Taxonomy" id="1389218"/>
    <lineage>
        <taxon>Bacteria</taxon>
        <taxon>Pseudomonadati</taxon>
        <taxon>Bacteroidota</taxon>
        <taxon>Cytophagia</taxon>
        <taxon>Cytophagales</taxon>
        <taxon>Cyclobacteriaceae</taxon>
        <taxon>Negadavirga</taxon>
    </lineage>
</organism>